<organism evidence="7 8">
    <name type="scientific">Pleurodeles waltl</name>
    <name type="common">Iberian ribbed newt</name>
    <dbReference type="NCBI Taxonomy" id="8319"/>
    <lineage>
        <taxon>Eukaryota</taxon>
        <taxon>Metazoa</taxon>
        <taxon>Chordata</taxon>
        <taxon>Craniata</taxon>
        <taxon>Vertebrata</taxon>
        <taxon>Euteleostomi</taxon>
        <taxon>Amphibia</taxon>
        <taxon>Batrachia</taxon>
        <taxon>Caudata</taxon>
        <taxon>Salamandroidea</taxon>
        <taxon>Salamandridae</taxon>
        <taxon>Pleurodelinae</taxon>
        <taxon>Pleurodeles</taxon>
    </lineage>
</organism>
<dbReference type="GO" id="GO:0061025">
    <property type="term" value="P:membrane fusion"/>
    <property type="evidence" value="ECO:0007669"/>
    <property type="project" value="TreeGrafter"/>
</dbReference>
<evidence type="ECO:0000256" key="5">
    <source>
        <dbReference type="ARBA" id="ARBA00023136"/>
    </source>
</evidence>
<keyword evidence="5" id="KW-0472">Membrane</keyword>
<evidence type="ECO:0000256" key="2">
    <source>
        <dbReference type="ARBA" id="ARBA00022692"/>
    </source>
</evidence>
<gene>
    <name evidence="7" type="ORF">NDU88_005053</name>
</gene>
<keyword evidence="3" id="KW-0677">Repeat</keyword>
<dbReference type="InterPro" id="IPR037721">
    <property type="entry name" value="Ferlin"/>
</dbReference>
<dbReference type="PANTHER" id="PTHR12546:SF34">
    <property type="entry name" value="FER-1-LIKE PROTEIN 5"/>
    <property type="match status" value="1"/>
</dbReference>
<evidence type="ECO:0000256" key="3">
    <source>
        <dbReference type="ARBA" id="ARBA00022737"/>
    </source>
</evidence>
<reference evidence="7" key="1">
    <citation type="journal article" date="2022" name="bioRxiv">
        <title>Sequencing and chromosome-scale assembly of the giantPleurodeles waltlgenome.</title>
        <authorList>
            <person name="Brown T."/>
            <person name="Elewa A."/>
            <person name="Iarovenko S."/>
            <person name="Subramanian E."/>
            <person name="Araus A.J."/>
            <person name="Petzold A."/>
            <person name="Susuki M."/>
            <person name="Suzuki K.-i.T."/>
            <person name="Hayashi T."/>
            <person name="Toyoda A."/>
            <person name="Oliveira C."/>
            <person name="Osipova E."/>
            <person name="Leigh N.D."/>
            <person name="Simon A."/>
            <person name="Yun M.H."/>
        </authorList>
    </citation>
    <scope>NUCLEOTIDE SEQUENCE</scope>
    <source>
        <strain evidence="7">20211129_DDA</strain>
        <tissue evidence="7">Liver</tissue>
    </source>
</reference>
<dbReference type="SMART" id="SM01202">
    <property type="entry name" value="FerI"/>
    <property type="match status" value="1"/>
</dbReference>
<dbReference type="Proteomes" id="UP001066276">
    <property type="component" value="Chromosome 11"/>
</dbReference>
<dbReference type="GO" id="GO:0007009">
    <property type="term" value="P:plasma membrane organization"/>
    <property type="evidence" value="ECO:0007669"/>
    <property type="project" value="TreeGrafter"/>
</dbReference>
<evidence type="ECO:0000256" key="4">
    <source>
        <dbReference type="ARBA" id="ARBA00022989"/>
    </source>
</evidence>
<accession>A0AAV7LNH2</accession>
<keyword evidence="4" id="KW-1133">Transmembrane helix</keyword>
<comment type="caution">
    <text evidence="7">The sequence shown here is derived from an EMBL/GenBank/DDBJ whole genome shotgun (WGS) entry which is preliminary data.</text>
</comment>
<dbReference type="GO" id="GO:0016020">
    <property type="term" value="C:membrane"/>
    <property type="evidence" value="ECO:0007669"/>
    <property type="project" value="UniProtKB-SubCell"/>
</dbReference>
<keyword evidence="2" id="KW-0812">Transmembrane</keyword>
<evidence type="ECO:0000259" key="6">
    <source>
        <dbReference type="SMART" id="SM01202"/>
    </source>
</evidence>
<keyword evidence="8" id="KW-1185">Reference proteome</keyword>
<dbReference type="InterPro" id="IPR012968">
    <property type="entry name" value="FerIin_dom"/>
</dbReference>
<name>A0AAV7LNH2_PLEWA</name>
<comment type="subcellular location">
    <subcellularLocation>
        <location evidence="1">Membrane</location>
    </subcellularLocation>
</comment>
<sequence length="93" mass="10506">MPFYVFIPQGHVLLKKWLTLYDPENLSLGVRGYLKVSLYVLGTWDKAPVEEAVDEEDVEANVLNAGMVPVRMGTITVHIYRAEDLPHSECCTI</sequence>
<dbReference type="AlphaFoldDB" id="A0AAV7LNH2"/>
<proteinExistence type="predicted"/>
<evidence type="ECO:0000313" key="8">
    <source>
        <dbReference type="Proteomes" id="UP001066276"/>
    </source>
</evidence>
<dbReference type="PANTHER" id="PTHR12546">
    <property type="entry name" value="FER-1-LIKE"/>
    <property type="match status" value="1"/>
</dbReference>
<evidence type="ECO:0000256" key="1">
    <source>
        <dbReference type="ARBA" id="ARBA00004370"/>
    </source>
</evidence>
<feature type="domain" description="FerIin" evidence="6">
    <location>
        <begin position="1"/>
        <end position="67"/>
    </location>
</feature>
<evidence type="ECO:0000313" key="7">
    <source>
        <dbReference type="EMBL" id="KAJ1091939.1"/>
    </source>
</evidence>
<dbReference type="EMBL" id="JANPWB010000015">
    <property type="protein sequence ID" value="KAJ1091939.1"/>
    <property type="molecule type" value="Genomic_DNA"/>
</dbReference>
<dbReference type="Pfam" id="PF08151">
    <property type="entry name" value="FerI"/>
    <property type="match status" value="1"/>
</dbReference>
<protein>
    <recommendedName>
        <fullName evidence="6">FerIin domain-containing protein</fullName>
    </recommendedName>
</protein>